<dbReference type="PANTHER" id="PTHR34106">
    <property type="entry name" value="GLYCOSIDASE"/>
    <property type="match status" value="1"/>
</dbReference>
<dbReference type="GO" id="GO:0016798">
    <property type="term" value="F:hydrolase activity, acting on glycosyl bonds"/>
    <property type="evidence" value="ECO:0007669"/>
    <property type="project" value="UniProtKB-KW"/>
</dbReference>
<organism evidence="4 5">
    <name type="scientific">Cohnella fermenti</name>
    <dbReference type="NCBI Taxonomy" id="2565925"/>
    <lineage>
        <taxon>Bacteria</taxon>
        <taxon>Bacillati</taxon>
        <taxon>Bacillota</taxon>
        <taxon>Bacilli</taxon>
        <taxon>Bacillales</taxon>
        <taxon>Paenibacillaceae</taxon>
        <taxon>Cohnella</taxon>
    </lineage>
</organism>
<dbReference type="GO" id="GO:0016757">
    <property type="term" value="F:glycosyltransferase activity"/>
    <property type="evidence" value="ECO:0007669"/>
    <property type="project" value="UniProtKB-KW"/>
</dbReference>
<proteinExistence type="inferred from homology"/>
<dbReference type="OrthoDB" id="9759709at2"/>
<comment type="caution">
    <text evidence="4">The sequence shown here is derived from an EMBL/GenBank/DDBJ whole genome shotgun (WGS) entry which is preliminary data.</text>
</comment>
<evidence type="ECO:0000256" key="1">
    <source>
        <dbReference type="ARBA" id="ARBA00022676"/>
    </source>
</evidence>
<sequence>MSDFTAGPLFSSPVVARHSANPILSPGDVPYGPAMVFNAGVTKFNGKYVMVFRNDYGDEHKGIVAPHHTTNLGLAFSDDGIRWEVQPEPIWSWQDEEVIRVYDPRLTVIGGRCCMCFAVDTKHGLRGGIAVTEDFRSFEVLSLSLPDNRNMVLFPERIGGKYVRLERPMPVYSRGGRDRFDMWISDSPDLSYWGNSRLLLAVEDVAYANDKVGPGAPPVRTDKGWLTLFHAVDIDRSRGKNGWEDSWKKRYTSGIMLLDLADPSRIVGKAEAPLLAPEASYETSGGFRNDVIFPGGMILEPSGEVKIYYGAADTVECLATAHVDDLVRLCLEGSAGRVL</sequence>
<dbReference type="RefSeq" id="WP_136370771.1">
    <property type="nucleotide sequence ID" value="NZ_SSOB01000018.1"/>
</dbReference>
<comment type="similarity">
    <text evidence="3">Belongs to the glycosyl hydrolase 130 family.</text>
</comment>
<reference evidence="4 5" key="1">
    <citation type="submission" date="2019-04" db="EMBL/GenBank/DDBJ databases">
        <title>Cohnella sp. nov. isolated from preserved vegetables.</title>
        <authorList>
            <person name="Lin S.-Y."/>
            <person name="Hung M.-H."/>
            <person name="Young C.-C."/>
        </authorList>
    </citation>
    <scope>NUCLEOTIDE SEQUENCE [LARGE SCALE GENOMIC DNA]</scope>
    <source>
        <strain evidence="4 5">CC-MHH1044</strain>
    </source>
</reference>
<gene>
    <name evidence="4" type="ORF">E6C55_15790</name>
</gene>
<dbReference type="EMBL" id="SSOB01000018">
    <property type="protein sequence ID" value="THF77797.1"/>
    <property type="molecule type" value="Genomic_DNA"/>
</dbReference>
<evidence type="ECO:0000256" key="3">
    <source>
        <dbReference type="ARBA" id="ARBA00024356"/>
    </source>
</evidence>
<dbReference type="Proteomes" id="UP000310636">
    <property type="component" value="Unassembled WGS sequence"/>
</dbReference>
<evidence type="ECO:0000313" key="4">
    <source>
        <dbReference type="EMBL" id="THF77797.1"/>
    </source>
</evidence>
<protein>
    <submittedName>
        <fullName evidence="4">Glycosidase</fullName>
    </submittedName>
</protein>
<dbReference type="SUPFAM" id="SSF75005">
    <property type="entry name" value="Arabinanase/levansucrase/invertase"/>
    <property type="match status" value="1"/>
</dbReference>
<name>A0A4S4BXF3_9BACL</name>
<dbReference type="InterPro" id="IPR007184">
    <property type="entry name" value="Mannoside_phosphorylase"/>
</dbReference>
<keyword evidence="5" id="KW-1185">Reference proteome</keyword>
<dbReference type="InterPro" id="IPR023296">
    <property type="entry name" value="Glyco_hydro_beta-prop_sf"/>
</dbReference>
<keyword evidence="2" id="KW-0808">Transferase</keyword>
<keyword evidence="4" id="KW-0326">Glycosidase</keyword>
<keyword evidence="1" id="KW-0328">Glycosyltransferase</keyword>
<evidence type="ECO:0000313" key="5">
    <source>
        <dbReference type="Proteomes" id="UP000310636"/>
    </source>
</evidence>
<dbReference type="Gene3D" id="2.115.10.20">
    <property type="entry name" value="Glycosyl hydrolase domain, family 43"/>
    <property type="match status" value="1"/>
</dbReference>
<dbReference type="AlphaFoldDB" id="A0A4S4BXF3"/>
<dbReference type="PANTHER" id="PTHR34106:SF5">
    <property type="entry name" value="GLYCOSIDASE"/>
    <property type="match status" value="1"/>
</dbReference>
<keyword evidence="4" id="KW-0378">Hydrolase</keyword>
<dbReference type="Pfam" id="PF04041">
    <property type="entry name" value="Glyco_hydro_130"/>
    <property type="match status" value="1"/>
</dbReference>
<accession>A0A4S4BXF3</accession>
<dbReference type="PIRSF" id="PIRSF016202">
    <property type="entry name" value="PH1107"/>
    <property type="match status" value="1"/>
</dbReference>
<evidence type="ECO:0000256" key="2">
    <source>
        <dbReference type="ARBA" id="ARBA00022679"/>
    </source>
</evidence>
<dbReference type="CDD" id="cd08993">
    <property type="entry name" value="GH130"/>
    <property type="match status" value="1"/>
</dbReference>